<dbReference type="Gene3D" id="2.40.10.120">
    <property type="match status" value="1"/>
</dbReference>
<evidence type="ECO:0000259" key="8">
    <source>
        <dbReference type="PROSITE" id="PS50106"/>
    </source>
</evidence>
<gene>
    <name evidence="9" type="ORF">CQA62_06325</name>
</gene>
<dbReference type="InterPro" id="IPR036034">
    <property type="entry name" value="PDZ_sf"/>
</dbReference>
<evidence type="ECO:0000256" key="7">
    <source>
        <dbReference type="PIRSR" id="PIRSR611782-2"/>
    </source>
</evidence>
<dbReference type="InterPro" id="IPR001478">
    <property type="entry name" value="PDZ"/>
</dbReference>
<dbReference type="InterPro" id="IPR011782">
    <property type="entry name" value="Pept_S1C_Do"/>
</dbReference>
<accession>A0A3D8IU66</accession>
<dbReference type="InterPro" id="IPR001940">
    <property type="entry name" value="Peptidase_S1C"/>
</dbReference>
<evidence type="ECO:0000256" key="2">
    <source>
        <dbReference type="ARBA" id="ARBA00022729"/>
    </source>
</evidence>
<keyword evidence="10" id="KW-1185">Reference proteome</keyword>
<keyword evidence="2" id="KW-0732">Signal</keyword>
<name>A0A3D8IU66_9HELI</name>
<organism evidence="9 10">
    <name type="scientific">Helicobacter cholecystus</name>
    <dbReference type="NCBI Taxonomy" id="45498"/>
    <lineage>
        <taxon>Bacteria</taxon>
        <taxon>Pseudomonadati</taxon>
        <taxon>Campylobacterota</taxon>
        <taxon>Epsilonproteobacteria</taxon>
        <taxon>Campylobacterales</taxon>
        <taxon>Helicobacteraceae</taxon>
        <taxon>Helicobacter</taxon>
    </lineage>
</organism>
<dbReference type="PRINTS" id="PR00834">
    <property type="entry name" value="PROTEASES2C"/>
</dbReference>
<dbReference type="Gene3D" id="2.30.42.10">
    <property type="match status" value="1"/>
</dbReference>
<keyword evidence="5" id="KW-0720">Serine protease</keyword>
<evidence type="ECO:0000313" key="10">
    <source>
        <dbReference type="Proteomes" id="UP000257067"/>
    </source>
</evidence>
<dbReference type="SUPFAM" id="SSF50494">
    <property type="entry name" value="Trypsin-like serine proteases"/>
    <property type="match status" value="1"/>
</dbReference>
<reference evidence="9 10" key="1">
    <citation type="submission" date="2018-04" db="EMBL/GenBank/DDBJ databases">
        <title>Novel Campyloabacter and Helicobacter Species and Strains.</title>
        <authorList>
            <person name="Mannion A.J."/>
            <person name="Shen Z."/>
            <person name="Fox J.G."/>
        </authorList>
    </citation>
    <scope>NUCLEOTIDE SEQUENCE [LARGE SCALE GENOMIC DNA]</scope>
    <source>
        <strain evidence="9 10">ATCC 700242</strain>
    </source>
</reference>
<feature type="active site" description="Charge relay system" evidence="6">
    <location>
        <position position="220"/>
    </location>
</feature>
<feature type="domain" description="PDZ" evidence="8">
    <location>
        <begin position="264"/>
        <end position="328"/>
    </location>
</feature>
<dbReference type="PANTHER" id="PTHR43343:SF3">
    <property type="entry name" value="PROTEASE DO-LIKE 8, CHLOROPLASTIC"/>
    <property type="match status" value="1"/>
</dbReference>
<keyword evidence="3" id="KW-0677">Repeat</keyword>
<dbReference type="InterPro" id="IPR009003">
    <property type="entry name" value="Peptidase_S1_PA"/>
</dbReference>
<feature type="active site" description="Charge relay system" evidence="6">
    <location>
        <position position="146"/>
    </location>
</feature>
<dbReference type="AlphaFoldDB" id="A0A3D8IU66"/>
<comment type="caution">
    <text evidence="9">The sequence shown here is derived from an EMBL/GenBank/DDBJ whole genome shotgun (WGS) entry which is preliminary data.</text>
</comment>
<dbReference type="EMBL" id="NXLU01000010">
    <property type="protein sequence ID" value="RDU68184.1"/>
    <property type="molecule type" value="Genomic_DNA"/>
</dbReference>
<evidence type="ECO:0000256" key="1">
    <source>
        <dbReference type="ARBA" id="ARBA00022670"/>
    </source>
</evidence>
<dbReference type="Gene3D" id="2.30.42.60">
    <property type="match status" value="1"/>
</dbReference>
<dbReference type="SUPFAM" id="SSF50156">
    <property type="entry name" value="PDZ domain-like"/>
    <property type="match status" value="2"/>
</dbReference>
<dbReference type="GO" id="GO:0004252">
    <property type="term" value="F:serine-type endopeptidase activity"/>
    <property type="evidence" value="ECO:0007669"/>
    <property type="project" value="InterPro"/>
</dbReference>
<feature type="binding site" evidence="7">
    <location>
        <begin position="218"/>
        <end position="220"/>
    </location>
    <ligand>
        <name>substrate</name>
    </ligand>
</feature>
<dbReference type="PROSITE" id="PS50106">
    <property type="entry name" value="PDZ"/>
    <property type="match status" value="1"/>
</dbReference>
<evidence type="ECO:0000256" key="6">
    <source>
        <dbReference type="PIRSR" id="PIRSR611782-1"/>
    </source>
</evidence>
<evidence type="ECO:0000256" key="5">
    <source>
        <dbReference type="ARBA" id="ARBA00022825"/>
    </source>
</evidence>
<dbReference type="InterPro" id="IPR051201">
    <property type="entry name" value="Chloro_Bact_Ser_Proteases"/>
</dbReference>
<evidence type="ECO:0000313" key="9">
    <source>
        <dbReference type="EMBL" id="RDU68184.1"/>
    </source>
</evidence>
<feature type="binding site" evidence="7">
    <location>
        <position position="146"/>
    </location>
    <ligand>
        <name>substrate</name>
    </ligand>
</feature>
<dbReference type="SMART" id="SM00228">
    <property type="entry name" value="PDZ"/>
    <property type="match status" value="2"/>
</dbReference>
<keyword evidence="4" id="KW-0378">Hydrolase</keyword>
<dbReference type="Proteomes" id="UP000257067">
    <property type="component" value="Unassembled WGS sequence"/>
</dbReference>
<dbReference type="CDD" id="cd10839">
    <property type="entry name" value="cpPDZ1_DegP-like"/>
    <property type="match status" value="1"/>
</dbReference>
<keyword evidence="1" id="KW-0645">Protease</keyword>
<dbReference type="PANTHER" id="PTHR43343">
    <property type="entry name" value="PEPTIDASE S12"/>
    <property type="match status" value="1"/>
</dbReference>
<dbReference type="GO" id="GO:0006508">
    <property type="term" value="P:proteolysis"/>
    <property type="evidence" value="ECO:0007669"/>
    <property type="project" value="UniProtKB-KW"/>
</dbReference>
<sequence length="475" mass="51624">MKVKILISLALSVNLMMGFDVQEVPKIQNRVAPELGETQVYSFNSSIEKASQVVVNISTQKRIKNKMDRHPMFNDPFFQQFFGDIYSQVPKEKVERSLGSGVIISSDGYIITNNHVIDGADKVVVSLPDSSKEYTAKVIGTDSRTDLAVIKIEKNNLPVIKFADSSLVKVGDLVFAIGNPFGVGETITQGIVSALNKNGIGINDYENFIQTDASINPGNSGGALVDSRGALIGINTAIISRSGGNQGIGFAIPSDMVKKIAKQLIESGSIRRGYLGVGIQDVSSDLRDTYGDKEGAVVISIENDSPAGKAGLMVWDLITKINGKPIKNSAELRNTIGSLAPNEKITITFMRDKKEQTITLSLAEHKDTRNKVVSKTESKSDSKTQIQGLTIQEITPQIRQRSRIPQDINGVLVTFVSEESKAYDAGFRDGDIIAQIENVAIKDVKSYNQALAKFKGKPKRILVYSSNGVKTIVIK</sequence>
<evidence type="ECO:0000256" key="4">
    <source>
        <dbReference type="ARBA" id="ARBA00022801"/>
    </source>
</evidence>
<feature type="binding site" evidence="7">
    <location>
        <position position="115"/>
    </location>
    <ligand>
        <name>substrate</name>
    </ligand>
</feature>
<proteinExistence type="predicted"/>
<dbReference type="Pfam" id="PF13180">
    <property type="entry name" value="PDZ_2"/>
    <property type="match status" value="1"/>
</dbReference>
<feature type="active site" description="Charge relay system" evidence="6">
    <location>
        <position position="115"/>
    </location>
</feature>
<evidence type="ECO:0000256" key="3">
    <source>
        <dbReference type="ARBA" id="ARBA00022737"/>
    </source>
</evidence>
<dbReference type="RefSeq" id="WP_104725010.1">
    <property type="nucleotide sequence ID" value="NZ_FZNE01000011.1"/>
</dbReference>
<dbReference type="NCBIfam" id="TIGR02037">
    <property type="entry name" value="degP_htrA_DO"/>
    <property type="match status" value="1"/>
</dbReference>
<protein>
    <submittedName>
        <fullName evidence="9">Do family serine endopeptidase</fullName>
    </submittedName>
</protein>
<dbReference type="OrthoDB" id="9758917at2"/>
<dbReference type="Pfam" id="PF13365">
    <property type="entry name" value="Trypsin_2"/>
    <property type="match status" value="1"/>
</dbReference>